<dbReference type="RefSeq" id="WP_015828238.1">
    <property type="nucleotide sequence ID" value="NC_012982.1"/>
</dbReference>
<evidence type="ECO:0000256" key="1">
    <source>
        <dbReference type="ARBA" id="ARBA00023224"/>
    </source>
</evidence>
<dbReference type="Gene3D" id="1.10.287.950">
    <property type="entry name" value="Methyl-accepting chemotaxis protein"/>
    <property type="match status" value="1"/>
</dbReference>
<dbReference type="SMART" id="SM00283">
    <property type="entry name" value="MA"/>
    <property type="match status" value="1"/>
</dbReference>
<dbReference type="Gene3D" id="1.10.490.10">
    <property type="entry name" value="Globins"/>
    <property type="match status" value="1"/>
</dbReference>
<dbReference type="OrthoDB" id="4514964at2"/>
<gene>
    <name evidence="5" type="ordered locus">Hbal_2408</name>
</gene>
<dbReference type="eggNOG" id="COG0840">
    <property type="taxonomic scope" value="Bacteria"/>
</dbReference>
<dbReference type="AlphaFoldDB" id="C6XNE4"/>
<dbReference type="Proteomes" id="UP000002745">
    <property type="component" value="Chromosome"/>
</dbReference>
<comment type="similarity">
    <text evidence="2">Belongs to the methyl-accepting chemotaxis (MCP) protein family.</text>
</comment>
<dbReference type="KEGG" id="hba:Hbal_2408"/>
<feature type="domain" description="Methyl-accepting transducer" evidence="4">
    <location>
        <begin position="191"/>
        <end position="413"/>
    </location>
</feature>
<dbReference type="InterPro" id="IPR004089">
    <property type="entry name" value="MCPsignal_dom"/>
</dbReference>
<organism evidence="5 6">
    <name type="scientific">Hirschia baltica (strain ATCC 49814 / DSM 5838 / IFAM 1418)</name>
    <dbReference type="NCBI Taxonomy" id="582402"/>
    <lineage>
        <taxon>Bacteria</taxon>
        <taxon>Pseudomonadati</taxon>
        <taxon>Pseudomonadota</taxon>
        <taxon>Alphaproteobacteria</taxon>
        <taxon>Hyphomonadales</taxon>
        <taxon>Hyphomonadaceae</taxon>
        <taxon>Hirschia</taxon>
    </lineage>
</organism>
<evidence type="ECO:0000256" key="3">
    <source>
        <dbReference type="PROSITE-ProRule" id="PRU00284"/>
    </source>
</evidence>
<evidence type="ECO:0000313" key="5">
    <source>
        <dbReference type="EMBL" id="ACT60088.1"/>
    </source>
</evidence>
<accession>C6XNE4</accession>
<dbReference type="PRINTS" id="PR00260">
    <property type="entry name" value="CHEMTRNSDUCR"/>
</dbReference>
<reference evidence="6" key="1">
    <citation type="journal article" date="2011" name="J. Bacteriol.">
        <title>Genome sequences of eight morphologically diverse alphaproteobacteria.</title>
        <authorList>
            <consortium name="US DOE Joint Genome Institute"/>
            <person name="Brown P.J."/>
            <person name="Kysela D.T."/>
            <person name="Buechlein A."/>
            <person name="Hemmerich C."/>
            <person name="Brun Y.V."/>
        </authorList>
    </citation>
    <scope>NUCLEOTIDE SEQUENCE [LARGE SCALE GENOMIC DNA]</scope>
    <source>
        <strain evidence="6">ATCC 49814 / DSM 5838 / IFAM 1418</strain>
    </source>
</reference>
<dbReference type="STRING" id="582402.Hbal_2408"/>
<proteinExistence type="inferred from homology"/>
<keyword evidence="6" id="KW-1185">Reference proteome</keyword>
<dbReference type="GO" id="GO:0019825">
    <property type="term" value="F:oxygen binding"/>
    <property type="evidence" value="ECO:0007669"/>
    <property type="project" value="InterPro"/>
</dbReference>
<dbReference type="SUPFAM" id="SSF46458">
    <property type="entry name" value="Globin-like"/>
    <property type="match status" value="1"/>
</dbReference>
<dbReference type="CDD" id="cd01068">
    <property type="entry name" value="globin_sensor"/>
    <property type="match status" value="1"/>
</dbReference>
<dbReference type="Pfam" id="PF11563">
    <property type="entry name" value="Protoglobin"/>
    <property type="match status" value="1"/>
</dbReference>
<evidence type="ECO:0000259" key="4">
    <source>
        <dbReference type="PROSITE" id="PS50111"/>
    </source>
</evidence>
<evidence type="ECO:0000313" key="6">
    <source>
        <dbReference type="Proteomes" id="UP000002745"/>
    </source>
</evidence>
<dbReference type="HOGENOM" id="CLU_000445_21_4_5"/>
<name>C6XNE4_HIRBI</name>
<evidence type="ECO:0000256" key="2">
    <source>
        <dbReference type="ARBA" id="ARBA00029447"/>
    </source>
</evidence>
<dbReference type="PROSITE" id="PS50111">
    <property type="entry name" value="CHEMOTAXIS_TRANSDUC_2"/>
    <property type="match status" value="1"/>
</dbReference>
<dbReference type="InterPro" id="IPR044398">
    <property type="entry name" value="Globin-sensor_dom"/>
</dbReference>
<keyword evidence="1 3" id="KW-0807">Transducer</keyword>
<dbReference type="Pfam" id="PF00015">
    <property type="entry name" value="MCPsignal"/>
    <property type="match status" value="1"/>
</dbReference>
<protein>
    <submittedName>
        <fullName evidence="5">Methyl-accepting chemotaxis sensory transducer</fullName>
    </submittedName>
</protein>
<dbReference type="InterPro" id="IPR012292">
    <property type="entry name" value="Globin/Proto"/>
</dbReference>
<dbReference type="InterPro" id="IPR009050">
    <property type="entry name" value="Globin-like_sf"/>
</dbReference>
<dbReference type="InterPro" id="IPR004090">
    <property type="entry name" value="Chemotax_Me-accpt_rcpt"/>
</dbReference>
<dbReference type="GO" id="GO:0004888">
    <property type="term" value="F:transmembrane signaling receptor activity"/>
    <property type="evidence" value="ECO:0007669"/>
    <property type="project" value="InterPro"/>
</dbReference>
<sequence length="447" mass="48297">MTSNIELENRLTFIGMDANYRNYLKQASPIILEALPSILDDLYKHFDKHSSASGFFPNSAVKKHARDKQLDHWTLILTTSFGEAYINSVQKIGAVHAQLDLPLDLYIGSYSFIIERLNNKLAEVFFAQRRKGLQLFQQCSAAVSKTALLDMELTVSTIENLRHQSRDGARFKIVEDFESKILVFVDKIANSVGNLELTARTMGEVADSTSQQSISMSAAAEQTSSNVSVVAKSAEEMGGAVQEIAQQVNHASRIAAEAVTTAQETGNTINSLSVAASKVGDIISLISDIAEQTNLLALNATIESARAGEAGKGFAVVASEVKQLASQTAKATSDIRSQIEEMLTITSRSVEAIDVIQSKIDNINSTSISINAAVEEQASSTQEIARNTREAARGTQEVSEHIINVKQGAVDTGTESSKVIQSSAELGDQASVLREEVRAFLQLLKAA</sequence>
<dbReference type="InterPro" id="IPR039379">
    <property type="entry name" value="Protoglobin_sensor_dom"/>
</dbReference>
<dbReference type="GO" id="GO:0006935">
    <property type="term" value="P:chemotaxis"/>
    <property type="evidence" value="ECO:0007669"/>
    <property type="project" value="InterPro"/>
</dbReference>
<dbReference type="EMBL" id="CP001678">
    <property type="protein sequence ID" value="ACT60088.1"/>
    <property type="molecule type" value="Genomic_DNA"/>
</dbReference>
<dbReference type="GO" id="GO:0016020">
    <property type="term" value="C:membrane"/>
    <property type="evidence" value="ECO:0007669"/>
    <property type="project" value="InterPro"/>
</dbReference>
<dbReference type="GO" id="GO:0007165">
    <property type="term" value="P:signal transduction"/>
    <property type="evidence" value="ECO:0007669"/>
    <property type="project" value="UniProtKB-KW"/>
</dbReference>
<dbReference type="SUPFAM" id="SSF58104">
    <property type="entry name" value="Methyl-accepting chemotaxis protein (MCP) signaling domain"/>
    <property type="match status" value="1"/>
</dbReference>
<dbReference type="GO" id="GO:0020037">
    <property type="term" value="F:heme binding"/>
    <property type="evidence" value="ECO:0007669"/>
    <property type="project" value="InterPro"/>
</dbReference>
<dbReference type="PANTHER" id="PTHR32089">
    <property type="entry name" value="METHYL-ACCEPTING CHEMOTAXIS PROTEIN MCPB"/>
    <property type="match status" value="1"/>
</dbReference>
<dbReference type="PANTHER" id="PTHR32089:SF112">
    <property type="entry name" value="LYSOZYME-LIKE PROTEIN-RELATED"/>
    <property type="match status" value="1"/>
</dbReference>